<accession>A0A517KZA6</accession>
<dbReference type="AlphaFoldDB" id="A0A517KZA6"/>
<dbReference type="OrthoDB" id="5339332at2759"/>
<protein>
    <submittedName>
        <fullName evidence="2">Uncharacterized protein</fullName>
    </submittedName>
</protein>
<dbReference type="EMBL" id="CP042186">
    <property type="protein sequence ID" value="QDS68713.1"/>
    <property type="molecule type" value="Genomic_DNA"/>
</dbReference>
<name>A0A517KZA6_9PEZI</name>
<reference evidence="2 3" key="1">
    <citation type="submission" date="2019-07" db="EMBL/GenBank/DDBJ databases">
        <title>Finished genome of Venturia effusa.</title>
        <authorList>
            <person name="Young C.A."/>
            <person name="Cox M.P."/>
            <person name="Ganley A.R.D."/>
            <person name="David W.J."/>
        </authorList>
    </citation>
    <scope>NUCLEOTIDE SEQUENCE [LARGE SCALE GENOMIC DNA]</scope>
    <source>
        <strain evidence="3">albino</strain>
    </source>
</reference>
<dbReference type="STRING" id="50376.A0A517KZA6"/>
<feature type="region of interest" description="Disordered" evidence="1">
    <location>
        <begin position="205"/>
        <end position="227"/>
    </location>
</feature>
<proteinExistence type="predicted"/>
<evidence type="ECO:0000313" key="3">
    <source>
        <dbReference type="Proteomes" id="UP000316270"/>
    </source>
</evidence>
<sequence length="362" mass="37996">MSAHPVAGHAKKTETASVAGAHTANVASESRGHSASLNLFANLWHTTTTTTTGNHSIEATSAGPSRLTASSLVPPLFRHRPSKSTSSRTSVSSQPVLVKAYTNSERSRPSSASRSPAMLAMPASSNLPPIEAFSFDGILRAVEPDVHEAIDGIAEIYARSRLSMADEYGSHLPPQGEITSPRSRYSGLAIRTTGLERTLTTVAEASSSSERLAGESRAGSIAGSGKGKTAYGSLRTLISRGRSSSAGSVPAMSPPASSKRMLLPRNWTVAGDGYPAIVLKSHSKPSHQLSLDAAAELSDDRSKMPIIDSSTAASLPESTRPSVWFLWRKLSTLATSNSDPLDAESALKSVLHGQSLQHVHVG</sequence>
<evidence type="ECO:0000313" key="2">
    <source>
        <dbReference type="EMBL" id="QDS68713.1"/>
    </source>
</evidence>
<feature type="region of interest" description="Disordered" evidence="1">
    <location>
        <begin position="76"/>
        <end position="116"/>
    </location>
</feature>
<dbReference type="Proteomes" id="UP000316270">
    <property type="component" value="Chromosome 2"/>
</dbReference>
<organism evidence="2 3">
    <name type="scientific">Venturia effusa</name>
    <dbReference type="NCBI Taxonomy" id="50376"/>
    <lineage>
        <taxon>Eukaryota</taxon>
        <taxon>Fungi</taxon>
        <taxon>Dikarya</taxon>
        <taxon>Ascomycota</taxon>
        <taxon>Pezizomycotina</taxon>
        <taxon>Dothideomycetes</taxon>
        <taxon>Pleosporomycetidae</taxon>
        <taxon>Venturiales</taxon>
        <taxon>Venturiaceae</taxon>
        <taxon>Venturia</taxon>
    </lineage>
</organism>
<feature type="compositionally biased region" description="Low complexity" evidence="1">
    <location>
        <begin position="83"/>
        <end position="96"/>
    </location>
</feature>
<evidence type="ECO:0000256" key="1">
    <source>
        <dbReference type="SAM" id="MobiDB-lite"/>
    </source>
</evidence>
<gene>
    <name evidence="2" type="ORF">FKW77_003878</name>
</gene>
<keyword evidence="3" id="KW-1185">Reference proteome</keyword>